<dbReference type="Pfam" id="PF02283">
    <property type="entry name" value="CobU"/>
    <property type="match status" value="1"/>
</dbReference>
<evidence type="ECO:0000256" key="18">
    <source>
        <dbReference type="PIRSR" id="PIRSR006135-1"/>
    </source>
</evidence>
<comment type="pathway">
    <text evidence="5">Cofactor biosynthesis; adenosylcobalamin biosynthesis; adenosylcobalamin from cob(II)yrinate a,c-diamide: step 6/7.</text>
</comment>
<evidence type="ECO:0000256" key="19">
    <source>
        <dbReference type="PIRSR" id="PIRSR006135-2"/>
    </source>
</evidence>
<feature type="binding site" evidence="19">
    <location>
        <position position="80"/>
    </location>
    <ligand>
        <name>GTP</name>
        <dbReference type="ChEBI" id="CHEBI:37565"/>
    </ligand>
</feature>
<evidence type="ECO:0000256" key="2">
    <source>
        <dbReference type="ARBA" id="ARBA00000711"/>
    </source>
</evidence>
<reference evidence="21" key="2">
    <citation type="journal article" date="2017" name="Genome Announc.">
        <title>Draft genome sequence of Paludibacter jiangxiensis NM7(T), a propionate-producing fermentative bacterium.</title>
        <authorList>
            <person name="Qiu Y.-L."/>
            <person name="Tourlousse D.M."/>
            <person name="Matsuura N."/>
            <person name="Ohashi A."/>
            <person name="Sekiguchi Y."/>
        </authorList>
    </citation>
    <scope>NUCLEOTIDE SEQUENCE [LARGE SCALE GENOMIC DNA]</scope>
    <source>
        <strain evidence="21">NM7</strain>
    </source>
</reference>
<comment type="pathway">
    <text evidence="6">Cofactor biosynthesis; adenosylcobalamin biosynthesis; adenosylcobalamin from cob(II)yrinate a,c-diamide: step 5/7.</text>
</comment>
<dbReference type="EC" id="2.7.7.62" evidence="9"/>
<protein>
    <recommendedName>
        <fullName evidence="16">Adenosylcobinamide kinase</fullName>
        <ecNumber evidence="8">2.7.1.156</ecNumber>
        <ecNumber evidence="9">2.7.7.62</ecNumber>
    </recommendedName>
    <alternativeName>
        <fullName evidence="17">Adenosylcobinamide-phosphate guanylyltransferase</fullName>
    </alternativeName>
</protein>
<comment type="function">
    <text evidence="4">Catalyzes ATP-dependent phosphorylation of adenosylcobinamide and addition of GMP to adenosylcobinamide phosphate.</text>
</comment>
<evidence type="ECO:0000256" key="11">
    <source>
        <dbReference type="ARBA" id="ARBA00022679"/>
    </source>
</evidence>
<dbReference type="OrthoDB" id="9799422at2"/>
<dbReference type="InterPro" id="IPR027417">
    <property type="entry name" value="P-loop_NTPase"/>
</dbReference>
<evidence type="ECO:0000313" key="21">
    <source>
        <dbReference type="Proteomes" id="UP000076586"/>
    </source>
</evidence>
<feature type="binding site" evidence="19">
    <location>
        <begin position="34"/>
        <end position="36"/>
    </location>
    <ligand>
        <name>GTP</name>
        <dbReference type="ChEBI" id="CHEBI:37565"/>
    </ligand>
</feature>
<evidence type="ECO:0000256" key="8">
    <source>
        <dbReference type="ARBA" id="ARBA00012016"/>
    </source>
</evidence>
<evidence type="ECO:0000256" key="16">
    <source>
        <dbReference type="ARBA" id="ARBA00029570"/>
    </source>
</evidence>
<comment type="catalytic activity">
    <reaction evidence="1">
        <text>adenosylcob(III)inamide + ATP = adenosylcob(III)inamide phosphate + ADP + H(+)</text>
        <dbReference type="Rhea" id="RHEA:15769"/>
        <dbReference type="ChEBI" id="CHEBI:2480"/>
        <dbReference type="ChEBI" id="CHEBI:15378"/>
        <dbReference type="ChEBI" id="CHEBI:30616"/>
        <dbReference type="ChEBI" id="CHEBI:58502"/>
        <dbReference type="ChEBI" id="CHEBI:456216"/>
        <dbReference type="EC" id="2.7.1.156"/>
    </reaction>
</comment>
<feature type="binding site" evidence="19">
    <location>
        <begin position="9"/>
        <end position="16"/>
    </location>
    <ligand>
        <name>GTP</name>
        <dbReference type="ChEBI" id="CHEBI:37565"/>
    </ligand>
</feature>
<dbReference type="SUPFAM" id="SSF52540">
    <property type="entry name" value="P-loop containing nucleoside triphosphate hydrolases"/>
    <property type="match status" value="1"/>
</dbReference>
<dbReference type="STRING" id="681398.PJIAN_4514"/>
<evidence type="ECO:0000256" key="1">
    <source>
        <dbReference type="ARBA" id="ARBA00000312"/>
    </source>
</evidence>
<dbReference type="InterPro" id="IPR003203">
    <property type="entry name" value="CobU/CobP"/>
</dbReference>
<dbReference type="Gene3D" id="3.40.50.300">
    <property type="entry name" value="P-loop containing nucleotide triphosphate hydrolases"/>
    <property type="match status" value="1"/>
</dbReference>
<evidence type="ECO:0000256" key="3">
    <source>
        <dbReference type="ARBA" id="ARBA00001522"/>
    </source>
</evidence>
<dbReference type="GO" id="GO:0008820">
    <property type="term" value="F:cobinamide phosphate guanylyltransferase activity"/>
    <property type="evidence" value="ECO:0007669"/>
    <property type="project" value="UniProtKB-EC"/>
</dbReference>
<dbReference type="UniPathway" id="UPA00148">
    <property type="reaction ID" value="UER00236"/>
</dbReference>
<feature type="binding site" evidence="19">
    <location>
        <position position="62"/>
    </location>
    <ligand>
        <name>GTP</name>
        <dbReference type="ChEBI" id="CHEBI:37565"/>
    </ligand>
</feature>
<comment type="catalytic activity">
    <reaction evidence="2">
        <text>adenosylcob(III)inamide phosphate + GTP + H(+) = adenosylcob(III)inamide-GDP + diphosphate</text>
        <dbReference type="Rhea" id="RHEA:22712"/>
        <dbReference type="ChEBI" id="CHEBI:15378"/>
        <dbReference type="ChEBI" id="CHEBI:33019"/>
        <dbReference type="ChEBI" id="CHEBI:37565"/>
        <dbReference type="ChEBI" id="CHEBI:58502"/>
        <dbReference type="ChEBI" id="CHEBI:60487"/>
        <dbReference type="EC" id="2.7.7.62"/>
    </reaction>
</comment>
<keyword evidence="10" id="KW-0169">Cobalamin biosynthesis</keyword>
<keyword evidence="15 19" id="KW-0342">GTP-binding</keyword>
<evidence type="ECO:0000256" key="6">
    <source>
        <dbReference type="ARBA" id="ARBA00005159"/>
    </source>
</evidence>
<comment type="caution">
    <text evidence="20">The sequence shown here is derived from an EMBL/GenBank/DDBJ whole genome shotgun (WGS) entry which is preliminary data.</text>
</comment>
<evidence type="ECO:0000256" key="10">
    <source>
        <dbReference type="ARBA" id="ARBA00022573"/>
    </source>
</evidence>
<dbReference type="EC" id="2.7.1.156" evidence="8"/>
<name>A0A171AMC0_9BACT</name>
<evidence type="ECO:0000256" key="5">
    <source>
        <dbReference type="ARBA" id="ARBA00004692"/>
    </source>
</evidence>
<gene>
    <name evidence="20" type="ORF">PJIAN_4514</name>
</gene>
<reference evidence="21" key="1">
    <citation type="submission" date="2016-04" db="EMBL/GenBank/DDBJ databases">
        <title>Draft genome sequence of Paludibacter jiangxiensis strain NM7.</title>
        <authorList>
            <person name="Qiu Y."/>
            <person name="Matsuura N."/>
            <person name="Ohashi A."/>
            <person name="Tourlousse M.D."/>
            <person name="Sekiguchi Y."/>
        </authorList>
    </citation>
    <scope>NUCLEOTIDE SEQUENCE [LARGE SCALE GENOMIC DNA]</scope>
    <source>
        <strain evidence="21">NM7</strain>
    </source>
</reference>
<evidence type="ECO:0000256" key="15">
    <source>
        <dbReference type="ARBA" id="ARBA00023134"/>
    </source>
</evidence>
<accession>A0A171AMC0</accession>
<organism evidence="20 21">
    <name type="scientific">Paludibacter jiangxiensis</name>
    <dbReference type="NCBI Taxonomy" id="681398"/>
    <lineage>
        <taxon>Bacteria</taxon>
        <taxon>Pseudomonadati</taxon>
        <taxon>Bacteroidota</taxon>
        <taxon>Bacteroidia</taxon>
        <taxon>Bacteroidales</taxon>
        <taxon>Paludibacteraceae</taxon>
        <taxon>Paludibacter</taxon>
    </lineage>
</organism>
<evidence type="ECO:0000256" key="4">
    <source>
        <dbReference type="ARBA" id="ARBA00003889"/>
    </source>
</evidence>
<dbReference type="Proteomes" id="UP000076586">
    <property type="component" value="Unassembled WGS sequence"/>
</dbReference>
<evidence type="ECO:0000256" key="9">
    <source>
        <dbReference type="ARBA" id="ARBA00012523"/>
    </source>
</evidence>
<evidence type="ECO:0000256" key="7">
    <source>
        <dbReference type="ARBA" id="ARBA00007490"/>
    </source>
</evidence>
<dbReference type="PANTHER" id="PTHR34848">
    <property type="match status" value="1"/>
</dbReference>
<dbReference type="GO" id="GO:0043752">
    <property type="term" value="F:adenosylcobinamide kinase activity"/>
    <property type="evidence" value="ECO:0007669"/>
    <property type="project" value="UniProtKB-EC"/>
</dbReference>
<evidence type="ECO:0000256" key="12">
    <source>
        <dbReference type="ARBA" id="ARBA00022741"/>
    </source>
</evidence>
<dbReference type="PANTHER" id="PTHR34848:SF1">
    <property type="entry name" value="BIFUNCTIONAL ADENOSYLCOBALAMIN BIOSYNTHESIS PROTEIN COBU"/>
    <property type="match status" value="1"/>
</dbReference>
<dbReference type="PIRSF" id="PIRSF006135">
    <property type="entry name" value="CobU"/>
    <property type="match status" value="1"/>
</dbReference>
<dbReference type="GO" id="GO:0005524">
    <property type="term" value="F:ATP binding"/>
    <property type="evidence" value="ECO:0007669"/>
    <property type="project" value="UniProtKB-KW"/>
</dbReference>
<dbReference type="NCBIfam" id="NF004469">
    <property type="entry name" value="PRK05800.1"/>
    <property type="match status" value="1"/>
</dbReference>
<feature type="active site" description="GMP-histidine intermediate" evidence="18">
    <location>
        <position position="50"/>
    </location>
</feature>
<comment type="similarity">
    <text evidence="7">Belongs to the CobU/CobP family.</text>
</comment>
<dbReference type="GO" id="GO:0005525">
    <property type="term" value="F:GTP binding"/>
    <property type="evidence" value="ECO:0007669"/>
    <property type="project" value="UniProtKB-KW"/>
</dbReference>
<keyword evidence="14" id="KW-0067">ATP-binding</keyword>
<dbReference type="RefSeq" id="WP_068705649.1">
    <property type="nucleotide sequence ID" value="NZ_BDCR01000004.1"/>
</dbReference>
<sequence>MSHITFITGGARSGKSRFAQELAEQRSEHPVYLATARVWDDDFRKRIERHQNDRGPHWINIEEEKQLSSTPVDGKTVLLDCVTLWLTNIFFDNGFDMEKSLAEAKAEWGRFAAKEMDLIVVSNELGMGIHPVEESARKFADLQGWINQHIAAMADEVYLMVSGIPVKIKKQ</sequence>
<comment type="catalytic activity">
    <reaction evidence="3">
        <text>adenosylcob(III)inamide + GTP = adenosylcob(III)inamide phosphate + GDP + H(+)</text>
        <dbReference type="Rhea" id="RHEA:15765"/>
        <dbReference type="ChEBI" id="CHEBI:2480"/>
        <dbReference type="ChEBI" id="CHEBI:15378"/>
        <dbReference type="ChEBI" id="CHEBI:37565"/>
        <dbReference type="ChEBI" id="CHEBI:58189"/>
        <dbReference type="ChEBI" id="CHEBI:58502"/>
        <dbReference type="EC" id="2.7.1.156"/>
    </reaction>
</comment>
<evidence type="ECO:0000313" key="20">
    <source>
        <dbReference type="EMBL" id="GAT63971.1"/>
    </source>
</evidence>
<keyword evidence="12 19" id="KW-0547">Nucleotide-binding</keyword>
<dbReference type="GO" id="GO:0009236">
    <property type="term" value="P:cobalamin biosynthetic process"/>
    <property type="evidence" value="ECO:0007669"/>
    <property type="project" value="UniProtKB-UniPathway"/>
</dbReference>
<proteinExistence type="inferred from homology"/>
<keyword evidence="13 20" id="KW-0418">Kinase</keyword>
<evidence type="ECO:0000256" key="17">
    <source>
        <dbReference type="ARBA" id="ARBA00030571"/>
    </source>
</evidence>
<dbReference type="AlphaFoldDB" id="A0A171AMC0"/>
<dbReference type="EMBL" id="BDCR01000004">
    <property type="protein sequence ID" value="GAT63971.1"/>
    <property type="molecule type" value="Genomic_DNA"/>
</dbReference>
<dbReference type="CDD" id="cd00544">
    <property type="entry name" value="CobU"/>
    <property type="match status" value="1"/>
</dbReference>
<keyword evidence="21" id="KW-1185">Reference proteome</keyword>
<evidence type="ECO:0000256" key="13">
    <source>
        <dbReference type="ARBA" id="ARBA00022777"/>
    </source>
</evidence>
<evidence type="ECO:0000256" key="14">
    <source>
        <dbReference type="ARBA" id="ARBA00022840"/>
    </source>
</evidence>
<keyword evidence="11" id="KW-0808">Transferase</keyword>